<evidence type="ECO:0000313" key="2">
    <source>
        <dbReference type="EMBL" id="VFK04988.1"/>
    </source>
</evidence>
<gene>
    <name evidence="2" type="ORF">BECKH772A_GA0070896_104881</name>
    <name evidence="1" type="ORF">BECKH772B_GA0070898_104941</name>
    <name evidence="3" type="ORF">BECKH772C_GA0070978_104851</name>
</gene>
<evidence type="ECO:0000313" key="3">
    <source>
        <dbReference type="EMBL" id="VFK08080.1"/>
    </source>
</evidence>
<reference evidence="1" key="1">
    <citation type="submission" date="2019-02" db="EMBL/GenBank/DDBJ databases">
        <authorList>
            <person name="Gruber-Vodicka R. H."/>
            <person name="Seah K. B. B."/>
        </authorList>
    </citation>
    <scope>NUCLEOTIDE SEQUENCE</scope>
    <source>
        <strain evidence="3">BECK_SA2B12</strain>
        <strain evidence="2">BECK_SA2B15</strain>
        <strain evidence="1">BECK_SA2B20</strain>
    </source>
</reference>
<dbReference type="EMBL" id="CAADFJ010000485">
    <property type="protein sequence ID" value="VFK08080.1"/>
    <property type="molecule type" value="Genomic_DNA"/>
</dbReference>
<name>A0A450VJC8_9GAMM</name>
<dbReference type="EMBL" id="CAADFG010000488">
    <property type="protein sequence ID" value="VFK04988.1"/>
    <property type="molecule type" value="Genomic_DNA"/>
</dbReference>
<protein>
    <submittedName>
        <fullName evidence="1">Uncharacterized protein</fullName>
    </submittedName>
</protein>
<dbReference type="AlphaFoldDB" id="A0A450VJC8"/>
<proteinExistence type="predicted"/>
<organism evidence="1">
    <name type="scientific">Candidatus Kentrum eta</name>
    <dbReference type="NCBI Taxonomy" id="2126337"/>
    <lineage>
        <taxon>Bacteria</taxon>
        <taxon>Pseudomonadati</taxon>
        <taxon>Pseudomonadota</taxon>
        <taxon>Gammaproteobacteria</taxon>
        <taxon>Candidatus Kentrum</taxon>
    </lineage>
</organism>
<dbReference type="EMBL" id="CAADFI010000494">
    <property type="protein sequence ID" value="VFK04827.1"/>
    <property type="molecule type" value="Genomic_DNA"/>
</dbReference>
<sequence length="355" mass="38817">MVHSIPGQSSHSPSFQTVITHRSVGLITGIALLGIITKGTCAPEPNIDVIPMIRLEPGFTSHQVTGNILANEWRRRLQVEDHGMSGTCWEGSLWSFQVVHPGTTPLHTCTKKGISIPDNVYNDDSPKAVIDASCKAYNQYPAVHIRICQPNKPGNLEFDYQKMEASIEGSSQTIRAAHFKINGQQATSLKAVLATTGGKETLAFYLDTAKNRLPDDPGTTADNRIMSSPDDLIHVTDHEPSPETQPMIQTEPPYMAVSTEPSQLQSREPATALYPEQKPVSTVHTAEASLSSTTHGTGAGKDLGLDSSWMSPTVMIDDFPVFQSRESKARREAVLAQARYMAKLYLLGRQRGSWP</sequence>
<evidence type="ECO:0000313" key="1">
    <source>
        <dbReference type="EMBL" id="VFK04827.1"/>
    </source>
</evidence>
<accession>A0A450VJC8</accession>